<dbReference type="EMBL" id="JBJQND010000005">
    <property type="protein sequence ID" value="KAL3877680.1"/>
    <property type="molecule type" value="Genomic_DNA"/>
</dbReference>
<sequence length="132" mass="14847">MWTVGISFLALIFVSCVQADLQCHWNYCTGAGVYCCGTLGDTCCWPTVSVVGLWWFWFIWVCFFFGIISCCIWICIRRRRANAGYIIVNRQPTYGSAISVTTTYNQPPPTYSTVAASAPSYMSAYQKPPAYN</sequence>
<evidence type="ECO:0008006" key="5">
    <source>
        <dbReference type="Google" id="ProtNLM"/>
    </source>
</evidence>
<organism evidence="3 4">
    <name type="scientific">Sinanodonta woodiana</name>
    <name type="common">Chinese pond mussel</name>
    <name type="synonym">Anodonta woodiana</name>
    <dbReference type="NCBI Taxonomy" id="1069815"/>
    <lineage>
        <taxon>Eukaryota</taxon>
        <taxon>Metazoa</taxon>
        <taxon>Spiralia</taxon>
        <taxon>Lophotrochozoa</taxon>
        <taxon>Mollusca</taxon>
        <taxon>Bivalvia</taxon>
        <taxon>Autobranchia</taxon>
        <taxon>Heteroconchia</taxon>
        <taxon>Palaeoheterodonta</taxon>
        <taxon>Unionida</taxon>
        <taxon>Unionoidea</taxon>
        <taxon>Unionidae</taxon>
        <taxon>Unioninae</taxon>
        <taxon>Sinanodonta</taxon>
    </lineage>
</organism>
<name>A0ABD3WVZ5_SINWO</name>
<keyword evidence="1" id="KW-0472">Membrane</keyword>
<evidence type="ECO:0000313" key="3">
    <source>
        <dbReference type="EMBL" id="KAL3877680.1"/>
    </source>
</evidence>
<evidence type="ECO:0000313" key="4">
    <source>
        <dbReference type="Proteomes" id="UP001634394"/>
    </source>
</evidence>
<dbReference type="Proteomes" id="UP001634394">
    <property type="component" value="Unassembled WGS sequence"/>
</dbReference>
<keyword evidence="1" id="KW-1133">Transmembrane helix</keyword>
<feature type="signal peptide" evidence="2">
    <location>
        <begin position="1"/>
        <end position="19"/>
    </location>
</feature>
<comment type="caution">
    <text evidence="3">The sequence shown here is derived from an EMBL/GenBank/DDBJ whole genome shotgun (WGS) entry which is preliminary data.</text>
</comment>
<proteinExistence type="predicted"/>
<dbReference type="AlphaFoldDB" id="A0ABD3WVZ5"/>
<keyword evidence="1" id="KW-0812">Transmembrane</keyword>
<gene>
    <name evidence="3" type="ORF">ACJMK2_035349</name>
</gene>
<evidence type="ECO:0000256" key="1">
    <source>
        <dbReference type="SAM" id="Phobius"/>
    </source>
</evidence>
<feature type="chain" id="PRO_5044753412" description="Vesicular, overexpressed in cancer, prosurvival protein 1" evidence="2">
    <location>
        <begin position="20"/>
        <end position="132"/>
    </location>
</feature>
<keyword evidence="2" id="KW-0732">Signal</keyword>
<protein>
    <recommendedName>
        <fullName evidence="5">Vesicular, overexpressed in cancer, prosurvival protein 1</fullName>
    </recommendedName>
</protein>
<keyword evidence="4" id="KW-1185">Reference proteome</keyword>
<accession>A0ABD3WVZ5</accession>
<feature type="transmembrane region" description="Helical" evidence="1">
    <location>
        <begin position="54"/>
        <end position="76"/>
    </location>
</feature>
<reference evidence="3 4" key="1">
    <citation type="submission" date="2024-11" db="EMBL/GenBank/DDBJ databases">
        <title>Chromosome-level genome assembly of the freshwater bivalve Anodonta woodiana.</title>
        <authorList>
            <person name="Chen X."/>
        </authorList>
    </citation>
    <scope>NUCLEOTIDE SEQUENCE [LARGE SCALE GENOMIC DNA]</scope>
    <source>
        <strain evidence="3">MN2024</strain>
        <tissue evidence="3">Gills</tissue>
    </source>
</reference>
<evidence type="ECO:0000256" key="2">
    <source>
        <dbReference type="SAM" id="SignalP"/>
    </source>
</evidence>